<organism evidence="1 2">
    <name type="scientific">Rhizobium mongolense USDA 1844</name>
    <dbReference type="NCBI Taxonomy" id="1079460"/>
    <lineage>
        <taxon>Bacteria</taxon>
        <taxon>Pseudomonadati</taxon>
        <taxon>Pseudomonadota</taxon>
        <taxon>Alphaproteobacteria</taxon>
        <taxon>Hyphomicrobiales</taxon>
        <taxon>Rhizobiaceae</taxon>
        <taxon>Rhizobium/Agrobacterium group</taxon>
        <taxon>Rhizobium</taxon>
    </lineage>
</organism>
<dbReference type="EMBL" id="VISO01000002">
    <property type="protein sequence ID" value="TVZ72802.1"/>
    <property type="molecule type" value="Genomic_DNA"/>
</dbReference>
<evidence type="ECO:0000313" key="1">
    <source>
        <dbReference type="EMBL" id="TVZ72802.1"/>
    </source>
</evidence>
<accession>A0A559TDW5</accession>
<name>A0A559TDW5_9HYPH</name>
<reference evidence="1 2" key="1">
    <citation type="submission" date="2019-06" db="EMBL/GenBank/DDBJ databases">
        <title>Pac Bio to generate improved reference genome sequences for organisms with transposon mutant libraries (support for FEBA project).</title>
        <authorList>
            <person name="Blow M."/>
        </authorList>
    </citation>
    <scope>NUCLEOTIDE SEQUENCE [LARGE SCALE GENOMIC DNA]</scope>
    <source>
        <strain evidence="1 2">USDA 1844</strain>
    </source>
</reference>
<dbReference type="RefSeq" id="WP_022717941.1">
    <property type="nucleotide sequence ID" value="NZ_ATTQ01000019.1"/>
</dbReference>
<sequence length="100" mass="11326">MALYENCDMTVFFSDEEPMAVYRCDVRIGDGTIVVSYDSENGTVVYRGNEVAPGHFKLSTLDVVKGRATLHCFEQSTRLEGTWQEDGARGMWYIDLSEED</sequence>
<protein>
    <submittedName>
        <fullName evidence="1">Uncharacterized protein</fullName>
    </submittedName>
</protein>
<proteinExistence type="predicted"/>
<dbReference type="AlphaFoldDB" id="A0A559TDW5"/>
<evidence type="ECO:0000313" key="2">
    <source>
        <dbReference type="Proteomes" id="UP000319824"/>
    </source>
</evidence>
<gene>
    <name evidence="1" type="ORF">BCL32_0989</name>
</gene>
<comment type="caution">
    <text evidence="1">The sequence shown here is derived from an EMBL/GenBank/DDBJ whole genome shotgun (WGS) entry which is preliminary data.</text>
</comment>
<dbReference type="Proteomes" id="UP000319824">
    <property type="component" value="Unassembled WGS sequence"/>
</dbReference>